<gene>
    <name evidence="3" type="ORF">BCR44DRAFT_49909</name>
</gene>
<dbReference type="GO" id="GO:0003677">
    <property type="term" value="F:DNA binding"/>
    <property type="evidence" value="ECO:0007669"/>
    <property type="project" value="UniProtKB-KW"/>
</dbReference>
<dbReference type="InterPro" id="IPR002059">
    <property type="entry name" value="CSP_DNA-bd"/>
</dbReference>
<dbReference type="AlphaFoldDB" id="A0A1Y2HK10"/>
<keyword evidence="3" id="KW-0238">DNA-binding</keyword>
<evidence type="ECO:0000313" key="3">
    <source>
        <dbReference type="EMBL" id="ORZ34948.1"/>
    </source>
</evidence>
<name>A0A1Y2HK10_9FUNG</name>
<feature type="region of interest" description="Disordered" evidence="1">
    <location>
        <begin position="328"/>
        <end position="358"/>
    </location>
</feature>
<feature type="compositionally biased region" description="Pro residues" evidence="1">
    <location>
        <begin position="1"/>
        <end position="13"/>
    </location>
</feature>
<feature type="compositionally biased region" description="Low complexity" evidence="1">
    <location>
        <begin position="44"/>
        <end position="56"/>
    </location>
</feature>
<organism evidence="3 4">
    <name type="scientific">Catenaria anguillulae PL171</name>
    <dbReference type="NCBI Taxonomy" id="765915"/>
    <lineage>
        <taxon>Eukaryota</taxon>
        <taxon>Fungi</taxon>
        <taxon>Fungi incertae sedis</taxon>
        <taxon>Blastocladiomycota</taxon>
        <taxon>Blastocladiomycetes</taxon>
        <taxon>Blastocladiales</taxon>
        <taxon>Catenariaceae</taxon>
        <taxon>Catenaria</taxon>
    </lineage>
</organism>
<dbReference type="InterPro" id="IPR050181">
    <property type="entry name" value="Cold_shock_domain"/>
</dbReference>
<dbReference type="Proteomes" id="UP000193411">
    <property type="component" value="Unassembled WGS sequence"/>
</dbReference>
<evidence type="ECO:0000313" key="4">
    <source>
        <dbReference type="Proteomes" id="UP000193411"/>
    </source>
</evidence>
<evidence type="ECO:0000259" key="2">
    <source>
        <dbReference type="PROSITE" id="PS51857"/>
    </source>
</evidence>
<feature type="compositionally biased region" description="Polar residues" evidence="1">
    <location>
        <begin position="87"/>
        <end position="103"/>
    </location>
</feature>
<feature type="region of interest" description="Disordered" evidence="1">
    <location>
        <begin position="382"/>
        <end position="401"/>
    </location>
</feature>
<dbReference type="STRING" id="765915.A0A1Y2HK10"/>
<dbReference type="EMBL" id="MCFL01000025">
    <property type="protein sequence ID" value="ORZ34948.1"/>
    <property type="molecule type" value="Genomic_DNA"/>
</dbReference>
<dbReference type="InterPro" id="IPR011129">
    <property type="entry name" value="CSD"/>
</dbReference>
<accession>A0A1Y2HK10</accession>
<feature type="region of interest" description="Disordered" evidence="1">
    <location>
        <begin position="435"/>
        <end position="466"/>
    </location>
</feature>
<feature type="region of interest" description="Disordered" evidence="1">
    <location>
        <begin position="269"/>
        <end position="291"/>
    </location>
</feature>
<feature type="compositionally biased region" description="Polar residues" evidence="1">
    <location>
        <begin position="26"/>
        <end position="43"/>
    </location>
</feature>
<dbReference type="Gene3D" id="2.40.50.140">
    <property type="entry name" value="Nucleic acid-binding proteins"/>
    <property type="match status" value="1"/>
</dbReference>
<dbReference type="OrthoDB" id="422005at2759"/>
<feature type="compositionally biased region" description="Low complexity" evidence="1">
    <location>
        <begin position="14"/>
        <end position="25"/>
    </location>
</feature>
<feature type="compositionally biased region" description="Low complexity" evidence="1">
    <location>
        <begin position="278"/>
        <end position="291"/>
    </location>
</feature>
<comment type="caution">
    <text evidence="3">The sequence shown here is derived from an EMBL/GenBank/DDBJ whole genome shotgun (WGS) entry which is preliminary data.</text>
</comment>
<proteinExistence type="predicted"/>
<dbReference type="SUPFAM" id="SSF50249">
    <property type="entry name" value="Nucleic acid-binding proteins"/>
    <property type="match status" value="1"/>
</dbReference>
<dbReference type="SMART" id="SM00357">
    <property type="entry name" value="CSP"/>
    <property type="match status" value="1"/>
</dbReference>
<feature type="region of interest" description="Disordered" evidence="1">
    <location>
        <begin position="1"/>
        <end position="137"/>
    </location>
</feature>
<sequence length="574" mass="59047">MNPNGAPPSPAPSPETWSSSTAATPNASQSHSTNPSNATGSTPSQQQASSSGRSSSGPFTPNATGPNQQQQQRSPNLAGGRHHLNRDPTSSYRPRQSRTTHYYSSGAIGSPAPVMATSPGYAPPPPPPGMMIPPGYHHHGAAPYQRLHAPLDRRTGHVKFFNSTKGFGFIIPDVALDDTQSELEVFVHHTAITSPNRSFRSLAEGEPVEFDLVQGPKGYYSQNVTGPQGAPVRGDPKVLTIPRKPLPGFYHPRQGYPHEFAAPSELIASNEHSPTTTGPGDASDPTSSSTAAIMSHHPMHAGMLPPHMASLPPGAVMYFIPVPMSNAASSGDAPQESGGTGPGGPTSPIPPSPGHAQQQFMYQPYGYPTYPMDASAAAAAGVGAAGPQSPTSPVPSIGSPSSVAPPPHPYMVPVPQGYPMPYAYMSPHMPLSPPGTSPMMTAPGSGAGAGDASLSTASSSQASTGFTPTACTAPCRRRPISTRITCPCPSRRRGAAHAASAADVETHMASLSIGGESTSGAGMPRTDSGHDFQAAGLAKGTSGGVRRASMSALAGIEVAQEAAVVLQDDYPVEQ</sequence>
<dbReference type="CDD" id="cd04458">
    <property type="entry name" value="CSP_CDS"/>
    <property type="match status" value="1"/>
</dbReference>
<feature type="domain" description="CSD" evidence="2">
    <location>
        <begin position="153"/>
        <end position="226"/>
    </location>
</feature>
<feature type="compositionally biased region" description="Polar residues" evidence="1">
    <location>
        <begin position="57"/>
        <end position="75"/>
    </location>
</feature>
<dbReference type="PANTHER" id="PTHR11544">
    <property type="entry name" value="COLD SHOCK DOMAIN CONTAINING PROTEINS"/>
    <property type="match status" value="1"/>
</dbReference>
<feature type="compositionally biased region" description="Pro residues" evidence="1">
    <location>
        <begin position="121"/>
        <end position="131"/>
    </location>
</feature>
<evidence type="ECO:0000256" key="1">
    <source>
        <dbReference type="SAM" id="MobiDB-lite"/>
    </source>
</evidence>
<feature type="compositionally biased region" description="Low complexity" evidence="1">
    <location>
        <begin position="450"/>
        <end position="465"/>
    </location>
</feature>
<protein>
    <submittedName>
        <fullName evidence="3">Cold-shock' DNA-binding domain-domain-containing protein</fullName>
    </submittedName>
</protein>
<dbReference type="PROSITE" id="PS51857">
    <property type="entry name" value="CSD_2"/>
    <property type="match status" value="1"/>
</dbReference>
<keyword evidence="4" id="KW-1185">Reference proteome</keyword>
<dbReference type="InterPro" id="IPR012340">
    <property type="entry name" value="NA-bd_OB-fold"/>
</dbReference>
<reference evidence="3 4" key="1">
    <citation type="submission" date="2016-07" db="EMBL/GenBank/DDBJ databases">
        <title>Pervasive Adenine N6-methylation of Active Genes in Fungi.</title>
        <authorList>
            <consortium name="DOE Joint Genome Institute"/>
            <person name="Mondo S.J."/>
            <person name="Dannebaum R.O."/>
            <person name="Kuo R.C."/>
            <person name="Labutti K."/>
            <person name="Haridas S."/>
            <person name="Kuo A."/>
            <person name="Salamov A."/>
            <person name="Ahrendt S.R."/>
            <person name="Lipzen A."/>
            <person name="Sullivan W."/>
            <person name="Andreopoulos W.B."/>
            <person name="Clum A."/>
            <person name="Lindquist E."/>
            <person name="Daum C."/>
            <person name="Ramamoorthy G.K."/>
            <person name="Gryganskyi A."/>
            <person name="Culley D."/>
            <person name="Magnuson J.K."/>
            <person name="James T.Y."/>
            <person name="O'Malley M.A."/>
            <person name="Stajich J.E."/>
            <person name="Spatafora J.W."/>
            <person name="Visel A."/>
            <person name="Grigoriev I.V."/>
        </authorList>
    </citation>
    <scope>NUCLEOTIDE SEQUENCE [LARGE SCALE GENOMIC DNA]</scope>
    <source>
        <strain evidence="3 4">PL171</strain>
    </source>
</reference>
<dbReference type="Pfam" id="PF00313">
    <property type="entry name" value="CSD"/>
    <property type="match status" value="1"/>
</dbReference>